<sequence length="83" mass="9253">MAQTTQKIESLTNNAIAGKVSASSSRVDEMVRQCQKQAEDSIEQLLAQAAKAGDNPDKMRENIDAMPTDEEVEWARKLFDLQK</sequence>
<gene>
    <name evidence="1" type="ORF">DHEL01_v210669</name>
</gene>
<keyword evidence="2" id="KW-1185">Reference proteome</keyword>
<protein>
    <submittedName>
        <fullName evidence="1">Uncharacterized protein</fullName>
    </submittedName>
</protein>
<comment type="caution">
    <text evidence="1">The sequence shown here is derived from an EMBL/GenBank/DDBJ whole genome shotgun (WGS) entry which is preliminary data.</text>
</comment>
<dbReference type="Proteomes" id="UP000094444">
    <property type="component" value="Unassembled WGS sequence"/>
</dbReference>
<accession>A0A2P5HKZ7</accession>
<evidence type="ECO:0000313" key="1">
    <source>
        <dbReference type="EMBL" id="POS70933.1"/>
    </source>
</evidence>
<proteinExistence type="predicted"/>
<name>A0A2P5HKZ7_DIAHE</name>
<evidence type="ECO:0000313" key="2">
    <source>
        <dbReference type="Proteomes" id="UP000094444"/>
    </source>
</evidence>
<reference evidence="1" key="1">
    <citation type="submission" date="2017-09" db="EMBL/GenBank/DDBJ databases">
        <title>Polyketide synthases of a Diaporthe helianthi virulent isolate.</title>
        <authorList>
            <person name="Baroncelli R."/>
        </authorList>
    </citation>
    <scope>NUCLEOTIDE SEQUENCE [LARGE SCALE GENOMIC DNA]</scope>
    <source>
        <strain evidence="1">7/96</strain>
    </source>
</reference>
<dbReference type="InParanoid" id="A0A2P5HKZ7"/>
<organism evidence="1 2">
    <name type="scientific">Diaporthe helianthi</name>
    <dbReference type="NCBI Taxonomy" id="158607"/>
    <lineage>
        <taxon>Eukaryota</taxon>
        <taxon>Fungi</taxon>
        <taxon>Dikarya</taxon>
        <taxon>Ascomycota</taxon>
        <taxon>Pezizomycotina</taxon>
        <taxon>Sordariomycetes</taxon>
        <taxon>Sordariomycetidae</taxon>
        <taxon>Diaporthales</taxon>
        <taxon>Diaporthaceae</taxon>
        <taxon>Diaporthe</taxon>
    </lineage>
</organism>
<dbReference type="EMBL" id="MAVT02001435">
    <property type="protein sequence ID" value="POS70933.1"/>
    <property type="molecule type" value="Genomic_DNA"/>
</dbReference>
<dbReference type="AlphaFoldDB" id="A0A2P5HKZ7"/>